<dbReference type="SUPFAM" id="SSF52096">
    <property type="entry name" value="ClpP/crotonase"/>
    <property type="match status" value="2"/>
</dbReference>
<keyword evidence="10" id="KW-0479">Metal-binding</keyword>
<dbReference type="GO" id="GO:0006633">
    <property type="term" value="P:fatty acid biosynthetic process"/>
    <property type="evidence" value="ECO:0000318"/>
    <property type="project" value="GO_Central"/>
</dbReference>
<dbReference type="SUPFAM" id="SSF51246">
    <property type="entry name" value="Rudiment single hybrid motif"/>
    <property type="match status" value="1"/>
</dbReference>
<evidence type="ECO:0000256" key="14">
    <source>
        <dbReference type="ARBA" id="ARBA00022842"/>
    </source>
</evidence>
<evidence type="ECO:0000256" key="8">
    <source>
        <dbReference type="ARBA" id="ARBA00022553"/>
    </source>
</evidence>
<evidence type="ECO:0000259" key="25">
    <source>
        <dbReference type="PROSITE" id="PS50979"/>
    </source>
</evidence>
<dbReference type="CDD" id="cd06850">
    <property type="entry name" value="biotinyl_domain"/>
    <property type="match status" value="1"/>
</dbReference>
<evidence type="ECO:0000256" key="7">
    <source>
        <dbReference type="ARBA" id="ARBA00022533"/>
    </source>
</evidence>
<keyword evidence="17" id="KW-0464">Manganese</keyword>
<keyword evidence="11 22" id="KW-0547">Nucleotide-binding</keyword>
<comment type="catalytic activity">
    <reaction evidence="21">
        <text>N(6)-biotinyl-L-lysyl-[protein] + hydrogencarbonate + ATP = N(6)-carboxybiotinyl-L-lysyl-[protein] + ADP + phosphate + H(+)</text>
        <dbReference type="Rhea" id="RHEA:13501"/>
        <dbReference type="Rhea" id="RHEA-COMP:10505"/>
        <dbReference type="Rhea" id="RHEA-COMP:10506"/>
        <dbReference type="ChEBI" id="CHEBI:15378"/>
        <dbReference type="ChEBI" id="CHEBI:17544"/>
        <dbReference type="ChEBI" id="CHEBI:30616"/>
        <dbReference type="ChEBI" id="CHEBI:43474"/>
        <dbReference type="ChEBI" id="CHEBI:83144"/>
        <dbReference type="ChEBI" id="CHEBI:83145"/>
        <dbReference type="ChEBI" id="CHEBI:456216"/>
        <dbReference type="EC" id="6.3.4.14"/>
    </reaction>
</comment>
<evidence type="ECO:0000256" key="17">
    <source>
        <dbReference type="ARBA" id="ARBA00023211"/>
    </source>
</evidence>
<keyword evidence="18" id="KW-0092">Biotin</keyword>
<dbReference type="Pfam" id="PF00289">
    <property type="entry name" value="Biotin_carb_N"/>
    <property type="match status" value="1"/>
</dbReference>
<dbReference type="FunFam" id="3.30.1490.20:FF:000003">
    <property type="entry name" value="acetyl-CoA carboxylase isoform X1"/>
    <property type="match status" value="1"/>
</dbReference>
<dbReference type="InterPro" id="IPR016185">
    <property type="entry name" value="PreATP-grasp_dom_sf"/>
</dbReference>
<keyword evidence="8" id="KW-0597">Phosphoprotein</keyword>
<evidence type="ECO:0000256" key="18">
    <source>
        <dbReference type="ARBA" id="ARBA00023267"/>
    </source>
</evidence>
<dbReference type="InterPro" id="IPR029045">
    <property type="entry name" value="ClpP/crotonase-like_dom_sf"/>
</dbReference>
<dbReference type="OMA" id="PTPKGHC"/>
<feature type="compositionally biased region" description="Basic and acidic residues" evidence="23">
    <location>
        <begin position="1503"/>
        <end position="1520"/>
    </location>
</feature>
<evidence type="ECO:0000256" key="5">
    <source>
        <dbReference type="ARBA" id="ARBA00022490"/>
    </source>
</evidence>
<feature type="compositionally biased region" description="Polar residues" evidence="23">
    <location>
        <begin position="1773"/>
        <end position="1787"/>
    </location>
</feature>
<dbReference type="SUPFAM" id="SSF51230">
    <property type="entry name" value="Single hybrid motif"/>
    <property type="match status" value="1"/>
</dbReference>
<gene>
    <name evidence="28" type="ORF">KFL_000340420</name>
</gene>
<dbReference type="Gene3D" id="3.90.1770.10">
    <property type="entry name" value="PreATP-grasp domain"/>
    <property type="match status" value="1"/>
</dbReference>
<dbReference type="Proteomes" id="UP000054558">
    <property type="component" value="Unassembled WGS sequence"/>
</dbReference>
<dbReference type="Gene3D" id="3.30.470.20">
    <property type="entry name" value="ATP-grasp fold, B domain"/>
    <property type="match status" value="1"/>
</dbReference>
<evidence type="ECO:0000256" key="23">
    <source>
        <dbReference type="SAM" id="MobiDB-lite"/>
    </source>
</evidence>
<dbReference type="Pfam" id="PF02786">
    <property type="entry name" value="CPSase_L_D2"/>
    <property type="match status" value="1"/>
</dbReference>
<evidence type="ECO:0000256" key="2">
    <source>
        <dbReference type="ARBA" id="ARBA00004514"/>
    </source>
</evidence>
<dbReference type="InterPro" id="IPR011054">
    <property type="entry name" value="Rudment_hybrid_motif"/>
</dbReference>
<keyword evidence="14" id="KW-0460">Magnesium</keyword>
<evidence type="ECO:0000256" key="3">
    <source>
        <dbReference type="ARBA" id="ARBA00004956"/>
    </source>
</evidence>
<dbReference type="InterPro" id="IPR011763">
    <property type="entry name" value="COA_CT_C"/>
</dbReference>
<dbReference type="InterPro" id="IPR011053">
    <property type="entry name" value="Single_hybrid_motif"/>
</dbReference>
<feature type="domain" description="ATP-grasp" evidence="24">
    <location>
        <begin position="238"/>
        <end position="430"/>
    </location>
</feature>
<dbReference type="UniPathway" id="UPA00655">
    <property type="reaction ID" value="UER00711"/>
</dbReference>
<keyword evidence="5" id="KW-0963">Cytoplasm</keyword>
<feature type="domain" description="CoA carboxyltransferase N-terminal" evidence="26">
    <location>
        <begin position="1735"/>
        <end position="2081"/>
    </location>
</feature>
<dbReference type="FunFam" id="3.40.50.20:FF:000005">
    <property type="entry name" value="acetyl-CoA carboxylase isoform X2"/>
    <property type="match status" value="1"/>
</dbReference>
<protein>
    <submittedName>
        <fullName evidence="28">Acetyl-CoA carboxylase 1</fullName>
    </submittedName>
</protein>
<feature type="compositionally biased region" description="Polar residues" evidence="23">
    <location>
        <begin position="1728"/>
        <end position="1738"/>
    </location>
</feature>
<dbReference type="PANTHER" id="PTHR45728:SF3">
    <property type="entry name" value="ACETYL-COA CARBOXYLASE"/>
    <property type="match status" value="1"/>
</dbReference>
<dbReference type="InterPro" id="IPR049074">
    <property type="entry name" value="ACCA_BT"/>
</dbReference>
<dbReference type="InterPro" id="IPR011762">
    <property type="entry name" value="COA_CT_N"/>
</dbReference>
<dbReference type="Pfam" id="PF02785">
    <property type="entry name" value="Biotin_carb_C"/>
    <property type="match status" value="1"/>
</dbReference>
<keyword evidence="12" id="KW-0276">Fatty acid metabolism</keyword>
<keyword evidence="6" id="KW-0444">Lipid biosynthesis</keyword>
<reference evidence="28 29" key="1">
    <citation type="journal article" date="2014" name="Nat. Commun.">
        <title>Klebsormidium flaccidum genome reveals primary factors for plant terrestrial adaptation.</title>
        <authorList>
            <person name="Hori K."/>
            <person name="Maruyama F."/>
            <person name="Fujisawa T."/>
            <person name="Togashi T."/>
            <person name="Yamamoto N."/>
            <person name="Seo M."/>
            <person name="Sato S."/>
            <person name="Yamada T."/>
            <person name="Mori H."/>
            <person name="Tajima N."/>
            <person name="Moriyama T."/>
            <person name="Ikeuchi M."/>
            <person name="Watanabe M."/>
            <person name="Wada H."/>
            <person name="Kobayashi K."/>
            <person name="Saito M."/>
            <person name="Masuda T."/>
            <person name="Sasaki-Sekimoto Y."/>
            <person name="Mashiguchi K."/>
            <person name="Awai K."/>
            <person name="Shimojima M."/>
            <person name="Masuda S."/>
            <person name="Iwai M."/>
            <person name="Nobusawa T."/>
            <person name="Narise T."/>
            <person name="Kondo S."/>
            <person name="Saito H."/>
            <person name="Sato R."/>
            <person name="Murakawa M."/>
            <person name="Ihara Y."/>
            <person name="Oshima-Yamada Y."/>
            <person name="Ohtaka K."/>
            <person name="Satoh M."/>
            <person name="Sonobe K."/>
            <person name="Ishii M."/>
            <person name="Ohtani R."/>
            <person name="Kanamori-Sato M."/>
            <person name="Honoki R."/>
            <person name="Miyazaki D."/>
            <person name="Mochizuki H."/>
            <person name="Umetsu J."/>
            <person name="Higashi K."/>
            <person name="Shibata D."/>
            <person name="Kamiya Y."/>
            <person name="Sato N."/>
            <person name="Nakamura Y."/>
            <person name="Tabata S."/>
            <person name="Ida S."/>
            <person name="Kurokawa K."/>
            <person name="Ohta H."/>
        </authorList>
    </citation>
    <scope>NUCLEOTIDE SEQUENCE [LARGE SCALE GENOMIC DNA]</scope>
    <source>
        <strain evidence="28 29">NIES-2285</strain>
    </source>
</reference>
<dbReference type="PROSITE" id="PS50979">
    <property type="entry name" value="BC"/>
    <property type="match status" value="1"/>
</dbReference>
<dbReference type="GO" id="GO:0046872">
    <property type="term" value="F:metal ion binding"/>
    <property type="evidence" value="ECO:0007669"/>
    <property type="project" value="UniProtKB-KW"/>
</dbReference>
<dbReference type="InterPro" id="IPR034733">
    <property type="entry name" value="AcCoA_carboxyl_beta"/>
</dbReference>
<dbReference type="SMART" id="SM00878">
    <property type="entry name" value="Biotin_carb_C"/>
    <property type="match status" value="1"/>
</dbReference>
<dbReference type="PROSITE" id="PS50975">
    <property type="entry name" value="ATP_GRASP"/>
    <property type="match status" value="1"/>
</dbReference>
<keyword evidence="13 22" id="KW-0067">ATP-binding</keyword>
<dbReference type="Pfam" id="PF00364">
    <property type="entry name" value="Biotin_lipoyl"/>
    <property type="match status" value="1"/>
</dbReference>
<evidence type="ECO:0000256" key="9">
    <source>
        <dbReference type="ARBA" id="ARBA00022598"/>
    </source>
</evidence>
<dbReference type="InterPro" id="IPR049076">
    <property type="entry name" value="ACCA"/>
</dbReference>
<evidence type="ECO:0000256" key="1">
    <source>
        <dbReference type="ARBA" id="ARBA00001953"/>
    </source>
</evidence>
<feature type="domain" description="CoA carboxyltransferase C-terminal" evidence="27">
    <location>
        <begin position="2086"/>
        <end position="2424"/>
    </location>
</feature>
<evidence type="ECO:0000259" key="27">
    <source>
        <dbReference type="PROSITE" id="PS50989"/>
    </source>
</evidence>
<keyword evidence="9" id="KW-0436">Ligase</keyword>
<dbReference type="Gene3D" id="3.90.226.10">
    <property type="entry name" value="2-enoyl-CoA Hydratase, Chain A, domain 1"/>
    <property type="match status" value="2"/>
</dbReference>
<evidence type="ECO:0000256" key="4">
    <source>
        <dbReference type="ARBA" id="ARBA00011738"/>
    </source>
</evidence>
<dbReference type="Pfam" id="PF08326">
    <property type="entry name" value="ACC_central"/>
    <property type="match status" value="1"/>
</dbReference>
<dbReference type="Pfam" id="PF21385">
    <property type="entry name" value="ACCA_BT"/>
    <property type="match status" value="1"/>
</dbReference>
<feature type="region of interest" description="Disordered" evidence="23">
    <location>
        <begin position="1759"/>
        <end position="1798"/>
    </location>
</feature>
<evidence type="ECO:0000256" key="10">
    <source>
        <dbReference type="ARBA" id="ARBA00022723"/>
    </source>
</evidence>
<evidence type="ECO:0000256" key="22">
    <source>
        <dbReference type="PROSITE-ProRule" id="PRU00409"/>
    </source>
</evidence>
<evidence type="ECO:0000313" key="29">
    <source>
        <dbReference type="Proteomes" id="UP000054558"/>
    </source>
</evidence>
<dbReference type="PROSITE" id="PS50980">
    <property type="entry name" value="COA_CT_NTER"/>
    <property type="match status" value="1"/>
</dbReference>
<keyword evidence="7" id="KW-0021">Allosteric enzyme</keyword>
<comment type="subcellular location">
    <subcellularLocation>
        <location evidence="2">Cytoplasm</location>
        <location evidence="2">Cytosol</location>
    </subcellularLocation>
</comment>
<dbReference type="InterPro" id="IPR013815">
    <property type="entry name" value="ATP_grasp_subdomain_1"/>
</dbReference>
<feature type="region of interest" description="Disordered" evidence="23">
    <location>
        <begin position="14"/>
        <end position="66"/>
    </location>
</feature>
<dbReference type="InterPro" id="IPR011764">
    <property type="entry name" value="Biotin_carboxylation_dom"/>
</dbReference>
<evidence type="ECO:0000256" key="16">
    <source>
        <dbReference type="ARBA" id="ARBA00023160"/>
    </source>
</evidence>
<dbReference type="PROSITE" id="PS50989">
    <property type="entry name" value="COA_CT_CTER"/>
    <property type="match status" value="1"/>
</dbReference>
<evidence type="ECO:0000313" key="28">
    <source>
        <dbReference type="EMBL" id="GAQ79640.1"/>
    </source>
</evidence>
<evidence type="ECO:0000256" key="12">
    <source>
        <dbReference type="ARBA" id="ARBA00022832"/>
    </source>
</evidence>
<feature type="region of interest" description="Disordered" evidence="23">
    <location>
        <begin position="2446"/>
        <end position="2542"/>
    </location>
</feature>
<keyword evidence="15" id="KW-0443">Lipid metabolism</keyword>
<feature type="region of interest" description="Disordered" evidence="23">
    <location>
        <begin position="1723"/>
        <end position="1746"/>
    </location>
</feature>
<dbReference type="SUPFAM" id="SSF52440">
    <property type="entry name" value="PreATP-grasp domain"/>
    <property type="match status" value="1"/>
</dbReference>
<dbReference type="Gene3D" id="2.40.460.10">
    <property type="entry name" value="Biotin dependent carboxylase carboxyltransferase"/>
    <property type="match status" value="1"/>
</dbReference>
<dbReference type="FunFam" id="3.90.226.10:FF:000010">
    <property type="entry name" value="acetyl-CoA carboxylase isoform X2"/>
    <property type="match status" value="1"/>
</dbReference>
<evidence type="ECO:0000259" key="26">
    <source>
        <dbReference type="PROSITE" id="PS50980"/>
    </source>
</evidence>
<dbReference type="GO" id="GO:0005829">
    <property type="term" value="C:cytosol"/>
    <property type="evidence" value="ECO:0007669"/>
    <property type="project" value="UniProtKB-SubCell"/>
</dbReference>
<evidence type="ECO:0000259" key="24">
    <source>
        <dbReference type="PROSITE" id="PS50975"/>
    </source>
</evidence>
<evidence type="ECO:0000256" key="20">
    <source>
        <dbReference type="ARBA" id="ARBA00048065"/>
    </source>
</evidence>
<dbReference type="InterPro" id="IPR000089">
    <property type="entry name" value="Biotin_lipoyl"/>
</dbReference>
<dbReference type="GO" id="GO:0005524">
    <property type="term" value="F:ATP binding"/>
    <property type="evidence" value="ECO:0007669"/>
    <property type="project" value="UniProtKB-UniRule"/>
</dbReference>
<dbReference type="SUPFAM" id="SSF56059">
    <property type="entry name" value="Glutathione synthetase ATP-binding domain-like"/>
    <property type="match status" value="1"/>
</dbReference>
<dbReference type="OrthoDB" id="196847at2759"/>
<evidence type="ECO:0000256" key="19">
    <source>
        <dbReference type="ARBA" id="ARBA00023268"/>
    </source>
</evidence>
<dbReference type="PROSITE" id="PS00867">
    <property type="entry name" value="CPSASE_2"/>
    <property type="match status" value="1"/>
</dbReference>
<comment type="catalytic activity">
    <reaction evidence="20">
        <text>hydrogencarbonate + acetyl-CoA + ATP = malonyl-CoA + ADP + phosphate + H(+)</text>
        <dbReference type="Rhea" id="RHEA:11308"/>
        <dbReference type="ChEBI" id="CHEBI:15378"/>
        <dbReference type="ChEBI" id="CHEBI:17544"/>
        <dbReference type="ChEBI" id="CHEBI:30616"/>
        <dbReference type="ChEBI" id="CHEBI:43474"/>
        <dbReference type="ChEBI" id="CHEBI:57288"/>
        <dbReference type="ChEBI" id="CHEBI:57384"/>
        <dbReference type="ChEBI" id="CHEBI:456216"/>
        <dbReference type="EC" id="6.4.1.2"/>
    </reaction>
</comment>
<dbReference type="FunFam" id="3.30.470.20:FF:000043">
    <property type="entry name" value="acetyl-CoA carboxylase 1-like"/>
    <property type="match status" value="1"/>
</dbReference>
<comment type="subunit">
    <text evidence="4">Homodimer.</text>
</comment>
<comment type="cofactor">
    <cofactor evidence="1">
        <name>biotin</name>
        <dbReference type="ChEBI" id="CHEBI:57586"/>
    </cofactor>
</comment>
<feature type="region of interest" description="Disordered" evidence="23">
    <location>
        <begin position="1471"/>
        <end position="1547"/>
    </location>
</feature>
<proteinExistence type="predicted"/>
<name>A0A1Y1HLY4_KLENI</name>
<keyword evidence="29" id="KW-1185">Reference proteome</keyword>
<feature type="compositionally biased region" description="Polar residues" evidence="23">
    <location>
        <begin position="18"/>
        <end position="34"/>
    </location>
</feature>
<dbReference type="STRING" id="105231.A0A1Y1HLY4"/>
<evidence type="ECO:0000256" key="21">
    <source>
        <dbReference type="ARBA" id="ARBA00048600"/>
    </source>
</evidence>
<dbReference type="InterPro" id="IPR005482">
    <property type="entry name" value="Biotin_COase_C"/>
</dbReference>
<feature type="domain" description="Biotin carboxylation" evidence="25">
    <location>
        <begin position="83"/>
        <end position="592"/>
    </location>
</feature>
<dbReference type="Pfam" id="PF01039">
    <property type="entry name" value="Carboxyl_trans"/>
    <property type="match status" value="1"/>
</dbReference>
<dbReference type="InterPro" id="IPR011761">
    <property type="entry name" value="ATP-grasp"/>
</dbReference>
<dbReference type="InterPro" id="IPR013537">
    <property type="entry name" value="AcCoA_COase_cen"/>
</dbReference>
<dbReference type="GO" id="GO:2001295">
    <property type="term" value="P:malonyl-CoA biosynthetic process"/>
    <property type="evidence" value="ECO:0007669"/>
    <property type="project" value="UniProtKB-UniPathway"/>
</dbReference>
<dbReference type="InterPro" id="IPR005479">
    <property type="entry name" value="CPAse_ATP-bd"/>
</dbReference>
<keyword evidence="16" id="KW-0275">Fatty acid biosynthesis</keyword>
<dbReference type="Gene3D" id="3.30.1490.20">
    <property type="entry name" value="ATP-grasp fold, A domain"/>
    <property type="match status" value="1"/>
</dbReference>
<dbReference type="GO" id="GO:0003989">
    <property type="term" value="F:acetyl-CoA carboxylase activity"/>
    <property type="evidence" value="ECO:0000318"/>
    <property type="project" value="GO_Central"/>
</dbReference>
<evidence type="ECO:0000256" key="11">
    <source>
        <dbReference type="ARBA" id="ARBA00022741"/>
    </source>
</evidence>
<dbReference type="GO" id="GO:0004075">
    <property type="term" value="F:biotin carboxylase activity"/>
    <property type="evidence" value="ECO:0007669"/>
    <property type="project" value="UniProtKB-EC"/>
</dbReference>
<evidence type="ECO:0000256" key="6">
    <source>
        <dbReference type="ARBA" id="ARBA00022516"/>
    </source>
</evidence>
<dbReference type="FunFam" id="2.40.50.100:FF:000005">
    <property type="entry name" value="Acetyl-CoA carboxylase 1"/>
    <property type="match status" value="1"/>
</dbReference>
<comment type="pathway">
    <text evidence="3">Lipid metabolism; malonyl-CoA biosynthesis; malonyl-CoA from acetyl-CoA: step 1/1.</text>
</comment>
<organism evidence="28 29">
    <name type="scientific">Klebsormidium nitens</name>
    <name type="common">Green alga</name>
    <name type="synonym">Ulothrix nitens</name>
    <dbReference type="NCBI Taxonomy" id="105231"/>
    <lineage>
        <taxon>Eukaryota</taxon>
        <taxon>Viridiplantae</taxon>
        <taxon>Streptophyta</taxon>
        <taxon>Klebsormidiophyceae</taxon>
        <taxon>Klebsormidiales</taxon>
        <taxon>Klebsormidiaceae</taxon>
        <taxon>Klebsormidium</taxon>
    </lineage>
</organism>
<keyword evidence="19" id="KW-0511">Multifunctional enzyme</keyword>
<dbReference type="Gene3D" id="3.40.50.20">
    <property type="match status" value="1"/>
</dbReference>
<sequence>MGFRSMSSLGVTVGNGLPHSSSASNMAEAGTQTPPGAGHSAATAMKKSRSSPHIARMPPGAARTGPCSEKIEEYCRAMGGDRPIHSVLIANNGIAAVKFIRSVRTWAYETFSEERAILLVAMATPEDLRVNAEHIRMADQFVEVPGGTNNNNYANVQLILEVAERTGVDAVWPGWGHASENPDLPEALARTPRKIVFLGPHSNAMALLGDKIGSTIIAQAAGVPTVSWSGSEVRLPMELCREPIPEAVYQRACVQTPEEAMTVCQRIGYPAMIKASWGGGGKGIRKVHNDEEVTGLFKQVVGEVPGSPVFIMKLAAQSRHLEVQLLCDGHGNVAALHSRDCSVQRRHQKIIEEGPITAASAETVRKLEDGACRLARAVGYVGAATVEYLYTEADGAFYFLELNPRLQVEHPVTEWIAGINLPSAQLNVGMGIPLWKLPEVRRLFGQLGGGNHDTWQAVASVAQPFDFETTPKVKPRGHVVAVRVTSEDPEDGFKPTSGRIQELSFKGRPDVWAYFSVKSGGGIHEFSDSQFGHLFAFGESRAAACASMVLALKEVIIRGEIRTNVDYAVDLIQSKEYQENRIHTGWLDSRIAMRVRVERPKWHISVLTGALYRSTMLVAARVSEFIGYLEKGQIPPKEISLVNFDVSLNIEGVKYHVAVTKKGPHSYRLQLNASQVDGEVHTLRDGGLLMQFDGNSHVVYAEEEANGTRLLIDGRTCLLQNDHDPSRLVAETPFKLLRFLVDDSHHVSADQAYAEVEVMKMCMPLLTPAAGVIHFRTSEGSAVRAGDLIAALDLDDPTAVKRAVPFEGSLPELATPTPVTARAHQHFAAAVEGARMILAGYDHDIDTVVETLLSCLDDPHLPLLQWQETMAVLSARLPKELRNQLDTIWRDFRLAEALAVEDASFEFPASYFRETLEEYVASVSMKEQPLLRELVVPLVKLARSYEGGREGHARATVGELFDEYLRVEQLFSDQAQADVIEGLRVRHKKHLERVVDVVLSHQGVRRKNALLLRLMGSLVLPAPGAYATWLHRLAALSHASQAEVAARSNQLLETTQLSELQAHIARTLSELDMFAADATDSPRRLSKRGARLEERMNELAGAPLPIEDALAALFDHADRALLSRVIETYVRRLYQPYLVHNSIQLKWDGPALGRRPRATWRFLDIATSAADCKPRWGAMVVLPSLRLLAPYVRAVLADIRTETEGGRGNVLHLVLLAANESLSTSMDSGDEEAAQARVAKLTSALSGSDLSRALLQAGVGTVSCILQRDEGRSPARHLLTWQGADSHFREQPLLRHVEPLLSDLLELEKIPSQSPVQYAASRDRQWHIYTTVEKPNIRRMFLRSLVRQFFLTAPFSTPTRPEPAPNHPGYINQIDRNLSGTFSDSESPAYGEVGAEPRDRFLDTGFRSPQGGAFFSPSDPPDAVTAACEALVRSMKGALEELEVATNEQKGDHVHLYMSVLQEVEMPRVSSNSEAEFSGRESVLAESDHGDSRSNPAEGVESSLRESQEASQENHSRGTENGRLGEAPSAFVESRTDSNSETNFRTPPAVRVDVEGIGNRRKRHVAAIGVQSAATGTLPAAESDDENTVNLLQRIVKRVNARLGKRLYKQGIAIWEFRIAVRGGQSTAATWRVVVESPCIQGDVIQVYREAFVDGRRVYQTPEGFPSGSLDGIPVSAQYGPLGSLEKRRLAARRAGTTFCFDFPLVFSTALASIWEAELRPPRRVSSEPGSANPSNPGTPSPWRRAQYNSFTRPRLQLLPSNSTGAELPFSPTFRTESPLGRTSESGPNGPPTFPSEPLVESRELVWSAEGALVETDRPACANEIGMVAWRMKLRTPECAEGREMVVVANDCTVGAGSFGPKEDAFFRDVTELAARAGLPLIYLAANSGARIGVAKEVQAAFKVGWLDDGRPNEGFQYLYLSDADCAKVGSSVFAEKVELPSGEVRHVLTGIVGREDGLGVENLSGSGLIAGAYARAYQETFTLTYVTGRTVGIGAYLARLGQRCIQRLDQPIILTGFSALNKLLGREVYTSHMQLGGPHIMANNGVVHRTVSDDLEGCTEILRWLGYVPERVGTDPPVRFWNTDPVERPVGYVPEQMCDPRAAIQGTLHPTAEDAATSHPTADGIASFDPTAENWLGGIFDRGSFTEALAGWARTVVTGRARLGGIPVGVIAVQTQAVMCYIPADPGQPDSAERAVPQAGQVWFPDSAAKTAQALLDFKREGLPLFILANWRGFSGGQRDLFEGVLQAGSCIVENLRTYTSPVFVYVPKTGELRGGAWVVVDSQINADMVEMYADPSARGNVLEPEGLVEIKYRSAQLVETMHRLDAGLAALDRQLEEERKRPQPLPGRVKELQDKIRDRERLLRPVYQQVALRFADLHDTPQRMAAKGVIAGIVPWERSRALFYKRLRRRLVEESLLKRIVAASGRRLSRPEAKALLRQWHVQCPGPAVTDSPGDIRALPRTHRDPGSTREDQPGSLNPSEGDQEAVDARQGSPVTTEESPTAHRNRLGTHQDGSSASEPTAEPNGHLSDERSDSQVGPSMAKREGFWADDDAVVTWCEDNRGWIDARLKDLETDRVARSVVELVQGDEGQAGLLKGLQALFEKQEPAERGAFIETLRQIVGK</sequence>
<dbReference type="EMBL" id="DF236983">
    <property type="protein sequence ID" value="GAQ79640.1"/>
    <property type="molecule type" value="Genomic_DNA"/>
</dbReference>
<dbReference type="InterPro" id="IPR005481">
    <property type="entry name" value="BC-like_N"/>
</dbReference>
<dbReference type="PANTHER" id="PTHR45728">
    <property type="entry name" value="ACETYL-COA CARBOXYLASE, ISOFORM A"/>
    <property type="match status" value="1"/>
</dbReference>
<evidence type="ECO:0000256" key="13">
    <source>
        <dbReference type="ARBA" id="ARBA00022840"/>
    </source>
</evidence>
<dbReference type="Gene3D" id="2.40.50.100">
    <property type="match status" value="1"/>
</dbReference>
<evidence type="ECO:0000256" key="15">
    <source>
        <dbReference type="ARBA" id="ARBA00023098"/>
    </source>
</evidence>
<feature type="compositionally biased region" description="Basic and acidic residues" evidence="23">
    <location>
        <begin position="2464"/>
        <end position="2475"/>
    </location>
</feature>
<accession>A0A1Y1HLY4</accession>